<dbReference type="PROSITE" id="PS51257">
    <property type="entry name" value="PROKAR_LIPOPROTEIN"/>
    <property type="match status" value="1"/>
</dbReference>
<proteinExistence type="predicted"/>
<dbReference type="Proteomes" id="UP001501705">
    <property type="component" value="Unassembled WGS sequence"/>
</dbReference>
<evidence type="ECO:0000256" key="1">
    <source>
        <dbReference type="SAM" id="SignalP"/>
    </source>
</evidence>
<gene>
    <name evidence="2" type="ORF">GCM10009804_32830</name>
</gene>
<dbReference type="EMBL" id="BAAAPH010000009">
    <property type="protein sequence ID" value="GAA1573618.1"/>
    <property type="molecule type" value="Genomic_DNA"/>
</dbReference>
<keyword evidence="3" id="KW-1185">Reference proteome</keyword>
<accession>A0ABN2DAB2</accession>
<reference evidence="2 3" key="1">
    <citation type="journal article" date="2019" name="Int. J. Syst. Evol. Microbiol.">
        <title>The Global Catalogue of Microorganisms (GCM) 10K type strain sequencing project: providing services to taxonomists for standard genome sequencing and annotation.</title>
        <authorList>
            <consortium name="The Broad Institute Genomics Platform"/>
            <consortium name="The Broad Institute Genome Sequencing Center for Infectious Disease"/>
            <person name="Wu L."/>
            <person name="Ma J."/>
        </authorList>
    </citation>
    <scope>NUCLEOTIDE SEQUENCE [LARGE SCALE GENOMIC DNA]</scope>
    <source>
        <strain evidence="2 3">JCM 15572</strain>
    </source>
</reference>
<comment type="caution">
    <text evidence="2">The sequence shown here is derived from an EMBL/GenBank/DDBJ whole genome shotgun (WGS) entry which is preliminary data.</text>
</comment>
<evidence type="ECO:0000313" key="2">
    <source>
        <dbReference type="EMBL" id="GAA1573618.1"/>
    </source>
</evidence>
<feature type="signal peptide" evidence="1">
    <location>
        <begin position="1"/>
        <end position="25"/>
    </location>
</feature>
<name>A0ABN2DAB2_9ACTN</name>
<evidence type="ECO:0008006" key="4">
    <source>
        <dbReference type="Google" id="ProtNLM"/>
    </source>
</evidence>
<feature type="chain" id="PRO_5046176226" description="Lipoprotein" evidence="1">
    <location>
        <begin position="26"/>
        <end position="178"/>
    </location>
</feature>
<sequence>MRAGKWHRAGPATAALLLATALASACGVTPAQPATADLRTTPPPWDAPRDAVSYIDKAGFERLPLDFSGPSPYTLTISVTVDGKPVQVPAGIGVDRLRAEQAAVHTHTTDGVIWVESKSASDRPTLAQFFTLWGLRYTPTCLANACTTLTITTNNTPSPWNTPLLPNSHLTVTVRSQG</sequence>
<keyword evidence="1" id="KW-0732">Signal</keyword>
<protein>
    <recommendedName>
        <fullName evidence="4">Lipoprotein</fullName>
    </recommendedName>
</protein>
<organism evidence="2 3">
    <name type="scientific">Kribbella hippodromi</name>
    <dbReference type="NCBI Taxonomy" id="434347"/>
    <lineage>
        <taxon>Bacteria</taxon>
        <taxon>Bacillati</taxon>
        <taxon>Actinomycetota</taxon>
        <taxon>Actinomycetes</taxon>
        <taxon>Propionibacteriales</taxon>
        <taxon>Kribbellaceae</taxon>
        <taxon>Kribbella</taxon>
    </lineage>
</organism>
<evidence type="ECO:0000313" key="3">
    <source>
        <dbReference type="Proteomes" id="UP001501705"/>
    </source>
</evidence>
<dbReference type="RefSeq" id="WP_344234385.1">
    <property type="nucleotide sequence ID" value="NZ_BAAAPH010000009.1"/>
</dbReference>